<dbReference type="AlphaFoldDB" id="A0A916TEZ9"/>
<keyword evidence="5" id="KW-1185">Reference proteome</keyword>
<dbReference type="SMART" id="SM00028">
    <property type="entry name" value="TPR"/>
    <property type="match status" value="6"/>
</dbReference>
<comment type="caution">
    <text evidence="4">The sequence shown here is derived from an EMBL/GenBank/DDBJ whole genome shotgun (WGS) entry which is preliminary data.</text>
</comment>
<dbReference type="Pfam" id="PF13432">
    <property type="entry name" value="TPR_16"/>
    <property type="match status" value="1"/>
</dbReference>
<evidence type="ECO:0000256" key="3">
    <source>
        <dbReference type="PROSITE-ProRule" id="PRU00339"/>
    </source>
</evidence>
<evidence type="ECO:0000256" key="2">
    <source>
        <dbReference type="ARBA" id="ARBA00022803"/>
    </source>
</evidence>
<dbReference type="Gene3D" id="1.25.40.10">
    <property type="entry name" value="Tetratricopeptide repeat domain"/>
    <property type="match status" value="1"/>
</dbReference>
<dbReference type="Proteomes" id="UP000605148">
    <property type="component" value="Unassembled WGS sequence"/>
</dbReference>
<feature type="repeat" description="TPR" evidence="3">
    <location>
        <begin position="154"/>
        <end position="187"/>
    </location>
</feature>
<gene>
    <name evidence="4" type="ORF">GCM10011316_12980</name>
</gene>
<dbReference type="Pfam" id="PF14559">
    <property type="entry name" value="TPR_19"/>
    <property type="match status" value="1"/>
</dbReference>
<dbReference type="PANTHER" id="PTHR44943">
    <property type="entry name" value="CELLULOSE SYNTHASE OPERON PROTEIN C"/>
    <property type="match status" value="1"/>
</dbReference>
<dbReference type="InterPro" id="IPR019734">
    <property type="entry name" value="TPR_rpt"/>
</dbReference>
<accession>A0A916TEZ9</accession>
<dbReference type="PANTHER" id="PTHR44943:SF8">
    <property type="entry name" value="TPR REPEAT-CONTAINING PROTEIN MJ0263"/>
    <property type="match status" value="1"/>
</dbReference>
<proteinExistence type="predicted"/>
<dbReference type="RefSeq" id="WP_172972010.1">
    <property type="nucleotide sequence ID" value="NZ_BMFA01000003.1"/>
</dbReference>
<sequence>MSLSRTVQRPQSNPLREKMLQAVAYQKAGEHEKAQRIYKSILKKDPKNVNALHLLGVTYRQMGFPKRAIEYIEKAIKLSPKPEASFLANLARAMSDIPDYSLTEILDTTEKALALNPKLLEALNLKGVALARDGREEEAEEQFQRLIVEYPTYVDSYRNYAVMLRDREEHEHALKLLKTAILLDPDNPENYADRARCRLALKEYDQLEIDLSEALERFPGNGDIQHEVARYMFMAGRHYEGLPYAQRAAQDNPNNEHRQVTLGVILHGLGRPHDALEAFGQAKRISGDKPSAADWNISLAFLATGDLEKGWDLHPARFLGKGVPGVIRRQFEQPVWRGEDISDKTILVWTDQGLGDTLMSGLMMPDLIKRAGHVIFEGPTKAIPLFERAFPSVTSRSPLVGEAPDYWPTVSDFDYHICISDLGRFFRRSLQAFDEADQSVYRVNMELARTFHERLGERTKGPIVGVCWRSQNLDISRVRSYLSAPEISPILEFEGVTYINLQYKYVEKEIAFLQNKTKGNFINFEEIDLFNDLDSALALSAICDVAIGPATASAVLPALADVPVLSFGGPPRMPLKDGRYKRYIRKTAHFTLELDQPTKAIVPTVKNELGQYLAGFSPAARLRRLGLQG</sequence>
<keyword evidence="1" id="KW-0677">Repeat</keyword>
<evidence type="ECO:0000313" key="5">
    <source>
        <dbReference type="Proteomes" id="UP000605148"/>
    </source>
</evidence>
<feature type="repeat" description="TPR" evidence="3">
    <location>
        <begin position="49"/>
        <end position="82"/>
    </location>
</feature>
<reference evidence="4" key="1">
    <citation type="journal article" date="2014" name="Int. J. Syst. Evol. Microbiol.">
        <title>Complete genome sequence of Corynebacterium casei LMG S-19264T (=DSM 44701T), isolated from a smear-ripened cheese.</title>
        <authorList>
            <consortium name="US DOE Joint Genome Institute (JGI-PGF)"/>
            <person name="Walter F."/>
            <person name="Albersmeier A."/>
            <person name="Kalinowski J."/>
            <person name="Ruckert C."/>
        </authorList>
    </citation>
    <scope>NUCLEOTIDE SEQUENCE</scope>
    <source>
        <strain evidence="4">CGMCC 1.12426</strain>
    </source>
</reference>
<evidence type="ECO:0008006" key="6">
    <source>
        <dbReference type="Google" id="ProtNLM"/>
    </source>
</evidence>
<protein>
    <recommendedName>
        <fullName evidence="6">Tetratricopeptide repeat protein</fullName>
    </recommendedName>
</protein>
<organism evidence="4 5">
    <name type="scientific">Roseibium aquae</name>
    <dbReference type="NCBI Taxonomy" id="1323746"/>
    <lineage>
        <taxon>Bacteria</taxon>
        <taxon>Pseudomonadati</taxon>
        <taxon>Pseudomonadota</taxon>
        <taxon>Alphaproteobacteria</taxon>
        <taxon>Hyphomicrobiales</taxon>
        <taxon>Stappiaceae</taxon>
        <taxon>Roseibium</taxon>
    </lineage>
</organism>
<evidence type="ECO:0000256" key="1">
    <source>
        <dbReference type="ARBA" id="ARBA00022737"/>
    </source>
</evidence>
<dbReference type="EMBL" id="BMFA01000003">
    <property type="protein sequence ID" value="GGB42465.1"/>
    <property type="molecule type" value="Genomic_DNA"/>
</dbReference>
<evidence type="ECO:0000313" key="4">
    <source>
        <dbReference type="EMBL" id="GGB42465.1"/>
    </source>
</evidence>
<name>A0A916TEZ9_9HYPH</name>
<reference evidence="4" key="2">
    <citation type="submission" date="2020-09" db="EMBL/GenBank/DDBJ databases">
        <authorList>
            <person name="Sun Q."/>
            <person name="Zhou Y."/>
        </authorList>
    </citation>
    <scope>NUCLEOTIDE SEQUENCE</scope>
    <source>
        <strain evidence="4">CGMCC 1.12426</strain>
    </source>
</reference>
<dbReference type="PROSITE" id="PS50005">
    <property type="entry name" value="TPR"/>
    <property type="match status" value="2"/>
</dbReference>
<dbReference type="InterPro" id="IPR051685">
    <property type="entry name" value="Ycf3/AcsC/BcsC/TPR_MFPF"/>
</dbReference>
<dbReference type="SUPFAM" id="SSF81901">
    <property type="entry name" value="HCP-like"/>
    <property type="match status" value="1"/>
</dbReference>
<dbReference type="InterPro" id="IPR011990">
    <property type="entry name" value="TPR-like_helical_dom_sf"/>
</dbReference>
<keyword evidence="2 3" id="KW-0802">TPR repeat</keyword>